<dbReference type="AlphaFoldDB" id="A0A183CPA4"/>
<dbReference type="WBParaSite" id="GPLIN_001471100">
    <property type="protein sequence ID" value="GPLIN_001471100"/>
    <property type="gene ID" value="GPLIN_001471100"/>
</dbReference>
<name>A0A183CPA4_GLOPA</name>
<evidence type="ECO:0000313" key="1">
    <source>
        <dbReference type="Proteomes" id="UP000050741"/>
    </source>
</evidence>
<reference evidence="2" key="2">
    <citation type="submission" date="2016-06" db="UniProtKB">
        <authorList>
            <consortium name="WormBaseParasite"/>
        </authorList>
    </citation>
    <scope>IDENTIFICATION</scope>
</reference>
<dbReference type="Proteomes" id="UP000050741">
    <property type="component" value="Unassembled WGS sequence"/>
</dbReference>
<organism evidence="1 2">
    <name type="scientific">Globodera pallida</name>
    <name type="common">Potato cyst nematode worm</name>
    <name type="synonym">Heterodera pallida</name>
    <dbReference type="NCBI Taxonomy" id="36090"/>
    <lineage>
        <taxon>Eukaryota</taxon>
        <taxon>Metazoa</taxon>
        <taxon>Ecdysozoa</taxon>
        <taxon>Nematoda</taxon>
        <taxon>Chromadorea</taxon>
        <taxon>Rhabditida</taxon>
        <taxon>Tylenchina</taxon>
        <taxon>Tylenchomorpha</taxon>
        <taxon>Tylenchoidea</taxon>
        <taxon>Heteroderidae</taxon>
        <taxon>Heteroderinae</taxon>
        <taxon>Globodera</taxon>
    </lineage>
</organism>
<proteinExistence type="predicted"/>
<protein>
    <submittedName>
        <fullName evidence="2">Ovule protein</fullName>
    </submittedName>
</protein>
<keyword evidence="1" id="KW-1185">Reference proteome</keyword>
<sequence>MSSTNLKELKEGAFQTTVPGMEKLYMRKMKYLWKIGTNAFTGLKKLKVELRIERSVGIITFTVSGL</sequence>
<reference evidence="1" key="1">
    <citation type="submission" date="2014-05" db="EMBL/GenBank/DDBJ databases">
        <title>The genome and life-stage specific transcriptomes of Globodera pallida elucidate key aspects of plant parasitism by a cyst nematode.</title>
        <authorList>
            <person name="Cotton J.A."/>
            <person name="Lilley C.J."/>
            <person name="Jones L.M."/>
            <person name="Kikuchi T."/>
            <person name="Reid A.J."/>
            <person name="Thorpe P."/>
            <person name="Tsai I.J."/>
            <person name="Beasley H."/>
            <person name="Blok V."/>
            <person name="Cock P.J.A."/>
            <person name="Van den Akker S.E."/>
            <person name="Holroyd N."/>
            <person name="Hunt M."/>
            <person name="Mantelin S."/>
            <person name="Naghra H."/>
            <person name="Pain A."/>
            <person name="Palomares-Rius J.E."/>
            <person name="Zarowiecki M."/>
            <person name="Berriman M."/>
            <person name="Jones J.T."/>
            <person name="Urwin P.E."/>
        </authorList>
    </citation>
    <scope>NUCLEOTIDE SEQUENCE [LARGE SCALE GENOMIC DNA]</scope>
    <source>
        <strain evidence="1">Lindley</strain>
    </source>
</reference>
<accession>A0A183CPA4</accession>
<evidence type="ECO:0000313" key="2">
    <source>
        <dbReference type="WBParaSite" id="GPLIN_001471100"/>
    </source>
</evidence>